<feature type="compositionally biased region" description="Polar residues" evidence="1">
    <location>
        <begin position="1"/>
        <end position="10"/>
    </location>
</feature>
<evidence type="ECO:0000313" key="2">
    <source>
        <dbReference type="EMBL" id="KAL0285250.1"/>
    </source>
</evidence>
<organism evidence="2">
    <name type="scientific">Sesamum radiatum</name>
    <name type="common">Black benniseed</name>
    <dbReference type="NCBI Taxonomy" id="300843"/>
    <lineage>
        <taxon>Eukaryota</taxon>
        <taxon>Viridiplantae</taxon>
        <taxon>Streptophyta</taxon>
        <taxon>Embryophyta</taxon>
        <taxon>Tracheophyta</taxon>
        <taxon>Spermatophyta</taxon>
        <taxon>Magnoliopsida</taxon>
        <taxon>eudicotyledons</taxon>
        <taxon>Gunneridae</taxon>
        <taxon>Pentapetalae</taxon>
        <taxon>asterids</taxon>
        <taxon>lamiids</taxon>
        <taxon>Lamiales</taxon>
        <taxon>Pedaliaceae</taxon>
        <taxon>Sesamum</taxon>
    </lineage>
</organism>
<feature type="region of interest" description="Disordered" evidence="1">
    <location>
        <begin position="1"/>
        <end position="23"/>
    </location>
</feature>
<sequence length="73" mass="7905">MAGPTASTQIPDDAGPFAAAPAAKEAGSRLPHQLLILLVRGLFHHHQYLQQSPHHQRSSISTMMVRDDLLVGL</sequence>
<dbReference type="AlphaFoldDB" id="A0AAW2IU84"/>
<accession>A0AAW2IU84</accession>
<protein>
    <submittedName>
        <fullName evidence="2">Uncharacterized protein</fullName>
    </submittedName>
</protein>
<proteinExistence type="predicted"/>
<dbReference type="EMBL" id="JACGWJ010001063">
    <property type="protein sequence ID" value="KAL0285250.1"/>
    <property type="molecule type" value="Genomic_DNA"/>
</dbReference>
<comment type="caution">
    <text evidence="2">The sequence shown here is derived from an EMBL/GenBank/DDBJ whole genome shotgun (WGS) entry which is preliminary data.</text>
</comment>
<reference evidence="2" key="1">
    <citation type="submission" date="2020-06" db="EMBL/GenBank/DDBJ databases">
        <authorList>
            <person name="Li T."/>
            <person name="Hu X."/>
            <person name="Zhang T."/>
            <person name="Song X."/>
            <person name="Zhang H."/>
            <person name="Dai N."/>
            <person name="Sheng W."/>
            <person name="Hou X."/>
            <person name="Wei L."/>
        </authorList>
    </citation>
    <scope>NUCLEOTIDE SEQUENCE</scope>
    <source>
        <strain evidence="2">G02</strain>
        <tissue evidence="2">Leaf</tissue>
    </source>
</reference>
<feature type="compositionally biased region" description="Low complexity" evidence="1">
    <location>
        <begin position="14"/>
        <end position="23"/>
    </location>
</feature>
<reference evidence="2" key="2">
    <citation type="journal article" date="2024" name="Plant">
        <title>Genomic evolution and insights into agronomic trait innovations of Sesamum species.</title>
        <authorList>
            <person name="Miao H."/>
            <person name="Wang L."/>
            <person name="Qu L."/>
            <person name="Liu H."/>
            <person name="Sun Y."/>
            <person name="Le M."/>
            <person name="Wang Q."/>
            <person name="Wei S."/>
            <person name="Zheng Y."/>
            <person name="Lin W."/>
            <person name="Duan Y."/>
            <person name="Cao H."/>
            <person name="Xiong S."/>
            <person name="Wang X."/>
            <person name="Wei L."/>
            <person name="Li C."/>
            <person name="Ma Q."/>
            <person name="Ju M."/>
            <person name="Zhao R."/>
            <person name="Li G."/>
            <person name="Mu C."/>
            <person name="Tian Q."/>
            <person name="Mei H."/>
            <person name="Zhang T."/>
            <person name="Gao T."/>
            <person name="Zhang H."/>
        </authorList>
    </citation>
    <scope>NUCLEOTIDE SEQUENCE</scope>
    <source>
        <strain evidence="2">G02</strain>
    </source>
</reference>
<name>A0AAW2IU84_SESRA</name>
<evidence type="ECO:0000256" key="1">
    <source>
        <dbReference type="SAM" id="MobiDB-lite"/>
    </source>
</evidence>
<gene>
    <name evidence="2" type="ORF">Sradi_7178900</name>
</gene>